<dbReference type="RefSeq" id="XP_003032650.1">
    <property type="nucleotide sequence ID" value="XM_003032604.1"/>
</dbReference>
<dbReference type="eggNOG" id="KOG1339">
    <property type="taxonomic scope" value="Eukaryota"/>
</dbReference>
<dbReference type="PROSITE" id="PS51767">
    <property type="entry name" value="PEPTIDASE_A1"/>
    <property type="match status" value="1"/>
</dbReference>
<keyword evidence="4" id="KW-0732">Signal</keyword>
<dbReference type="GO" id="GO:0006508">
    <property type="term" value="P:proteolysis"/>
    <property type="evidence" value="ECO:0007669"/>
    <property type="project" value="UniProtKB-KW"/>
</dbReference>
<dbReference type="PRINTS" id="PR00792">
    <property type="entry name" value="PEPSIN"/>
</dbReference>
<dbReference type="AlphaFoldDB" id="D8Q0I6"/>
<keyword evidence="7" id="KW-1185">Reference proteome</keyword>
<keyword evidence="3" id="KW-0378">Hydrolase</keyword>
<dbReference type="InterPro" id="IPR021109">
    <property type="entry name" value="Peptidase_aspartic_dom_sf"/>
</dbReference>
<protein>
    <recommendedName>
        <fullName evidence="5">Peptidase A1 domain-containing protein</fullName>
    </recommendedName>
</protein>
<dbReference type="EMBL" id="GL377305">
    <property type="protein sequence ID" value="EFI97747.1"/>
    <property type="molecule type" value="Genomic_DNA"/>
</dbReference>
<dbReference type="PANTHER" id="PTHR47966:SF74">
    <property type="entry name" value="AGR407CP"/>
    <property type="match status" value="1"/>
</dbReference>
<keyword evidence="3" id="KW-0645">Protease</keyword>
<evidence type="ECO:0000256" key="4">
    <source>
        <dbReference type="SAM" id="SignalP"/>
    </source>
</evidence>
<dbReference type="Pfam" id="PF00026">
    <property type="entry name" value="Asp"/>
    <property type="match status" value="1"/>
</dbReference>
<dbReference type="PROSITE" id="PS00141">
    <property type="entry name" value="ASP_PROTEASE"/>
    <property type="match status" value="2"/>
</dbReference>
<feature type="signal peptide" evidence="4">
    <location>
        <begin position="1"/>
        <end position="18"/>
    </location>
</feature>
<keyword evidence="2 3" id="KW-0064">Aspartyl protease</keyword>
<dbReference type="InterPro" id="IPR033121">
    <property type="entry name" value="PEPTIDASE_A1"/>
</dbReference>
<evidence type="ECO:0000256" key="2">
    <source>
        <dbReference type="ARBA" id="ARBA00022750"/>
    </source>
</evidence>
<sequence>MFSSRLYCLLLLAVTVVASPVVEPRADATVNLPLTLQRNVTGGQEMVSAGRQRAQALRAYGNGQRHHPADEPVFNQNVVYTAPVGVGSAGETCKYNNLIVDTGSSNTWVGAAKSYEPSDTSQDTDEPVEVTYGSGFFLGTEWIDRVSLSRELVVHRQSIGVARYSRGIGPKFDGILGLGPTDLTAGSLVFSPGEEIPTVTDNLYTQGNIQQPALGVYFAPAASQSPGGVLTFGSADDTFPKTTTSPASAYWGYDQSITYNGTTILSQASGIADTGTTLIYLPTDAYNMYVAQTGAVPDRNTGLLSVTEKQFKQMKSLVFNVNGVDYELVPDAQLWPRSRNADIGGTPKGYYLVVASMGSPEGQGLDFINGYAFLERFYSYYDTANAEMGFATTKYTNATVNSQTQ</sequence>
<feature type="chain" id="PRO_5003120437" description="Peptidase A1 domain-containing protein" evidence="4">
    <location>
        <begin position="19"/>
        <end position="405"/>
    </location>
</feature>
<dbReference type="OrthoDB" id="660550at2759"/>
<comment type="similarity">
    <text evidence="1 3">Belongs to the peptidase A1 family.</text>
</comment>
<dbReference type="Proteomes" id="UP000007431">
    <property type="component" value="Unassembled WGS sequence"/>
</dbReference>
<evidence type="ECO:0000313" key="6">
    <source>
        <dbReference type="EMBL" id="EFI97747.1"/>
    </source>
</evidence>
<dbReference type="SUPFAM" id="SSF50630">
    <property type="entry name" value="Acid proteases"/>
    <property type="match status" value="1"/>
</dbReference>
<evidence type="ECO:0000256" key="3">
    <source>
        <dbReference type="RuleBase" id="RU000454"/>
    </source>
</evidence>
<dbReference type="Gene3D" id="2.40.70.10">
    <property type="entry name" value="Acid Proteases"/>
    <property type="match status" value="2"/>
</dbReference>
<dbReference type="CDD" id="cd05471">
    <property type="entry name" value="pepsin_like"/>
    <property type="match status" value="1"/>
</dbReference>
<dbReference type="OMA" id="ASHYWGV"/>
<dbReference type="GO" id="GO:0004190">
    <property type="term" value="F:aspartic-type endopeptidase activity"/>
    <property type="evidence" value="ECO:0007669"/>
    <property type="project" value="UniProtKB-KW"/>
</dbReference>
<evidence type="ECO:0000259" key="5">
    <source>
        <dbReference type="PROSITE" id="PS51767"/>
    </source>
</evidence>
<dbReference type="VEuPathDB" id="FungiDB:SCHCODRAFT_02495563"/>
<reference evidence="6 7" key="1">
    <citation type="journal article" date="2010" name="Nat. Biotechnol.">
        <title>Genome sequence of the model mushroom Schizophyllum commune.</title>
        <authorList>
            <person name="Ohm R.A."/>
            <person name="de Jong J.F."/>
            <person name="Lugones L.G."/>
            <person name="Aerts A."/>
            <person name="Kothe E."/>
            <person name="Stajich J.E."/>
            <person name="de Vries R.P."/>
            <person name="Record E."/>
            <person name="Levasseur A."/>
            <person name="Baker S.E."/>
            <person name="Bartholomew K.A."/>
            <person name="Coutinho P.M."/>
            <person name="Erdmann S."/>
            <person name="Fowler T.J."/>
            <person name="Gathman A.C."/>
            <person name="Lombard V."/>
            <person name="Henrissat B."/>
            <person name="Knabe N."/>
            <person name="Kuees U."/>
            <person name="Lilly W.W."/>
            <person name="Lindquist E."/>
            <person name="Lucas S."/>
            <person name="Magnuson J.K."/>
            <person name="Piumi F."/>
            <person name="Raudaskoski M."/>
            <person name="Salamov A."/>
            <person name="Schmutz J."/>
            <person name="Schwarze F.W.M.R."/>
            <person name="vanKuyk P.A."/>
            <person name="Horton J.S."/>
            <person name="Grigoriev I.V."/>
            <person name="Woesten H.A.B."/>
        </authorList>
    </citation>
    <scope>NUCLEOTIDE SEQUENCE [LARGE SCALE GENOMIC DNA]</scope>
    <source>
        <strain evidence="7">H4-8 / FGSC 9210</strain>
    </source>
</reference>
<gene>
    <name evidence="6" type="ORF">SCHCODRAFT_107928</name>
</gene>
<proteinExistence type="inferred from homology"/>
<dbReference type="KEGG" id="scm:SCHCO_02495563"/>
<organism evidence="7">
    <name type="scientific">Schizophyllum commune (strain H4-8 / FGSC 9210)</name>
    <name type="common">Split gill fungus</name>
    <dbReference type="NCBI Taxonomy" id="578458"/>
    <lineage>
        <taxon>Eukaryota</taxon>
        <taxon>Fungi</taxon>
        <taxon>Dikarya</taxon>
        <taxon>Basidiomycota</taxon>
        <taxon>Agaricomycotina</taxon>
        <taxon>Agaricomycetes</taxon>
        <taxon>Agaricomycetidae</taxon>
        <taxon>Agaricales</taxon>
        <taxon>Schizophyllaceae</taxon>
        <taxon>Schizophyllum</taxon>
    </lineage>
</organism>
<dbReference type="InParanoid" id="D8Q0I6"/>
<dbReference type="InterPro" id="IPR001461">
    <property type="entry name" value="Aspartic_peptidase_A1"/>
</dbReference>
<feature type="non-terminal residue" evidence="6">
    <location>
        <position position="405"/>
    </location>
</feature>
<dbReference type="MEROPS" id="A01.019"/>
<dbReference type="PANTHER" id="PTHR47966">
    <property type="entry name" value="BETA-SITE APP-CLEAVING ENZYME, ISOFORM A-RELATED"/>
    <property type="match status" value="1"/>
</dbReference>
<dbReference type="HOGENOM" id="CLU_038846_0_0_1"/>
<accession>D8Q0I6</accession>
<dbReference type="GeneID" id="9595370"/>
<evidence type="ECO:0000256" key="1">
    <source>
        <dbReference type="ARBA" id="ARBA00007447"/>
    </source>
</evidence>
<evidence type="ECO:0000313" key="7">
    <source>
        <dbReference type="Proteomes" id="UP000007431"/>
    </source>
</evidence>
<feature type="domain" description="Peptidase A1" evidence="5">
    <location>
        <begin position="80"/>
        <end position="391"/>
    </location>
</feature>
<dbReference type="InterPro" id="IPR001969">
    <property type="entry name" value="Aspartic_peptidase_AS"/>
</dbReference>
<name>D8Q0I6_SCHCM</name>
<dbReference type="InterPro" id="IPR034164">
    <property type="entry name" value="Pepsin-like_dom"/>
</dbReference>